<keyword evidence="3 5" id="KW-0694">RNA-binding</keyword>
<dbReference type="Pfam" id="PF00849">
    <property type="entry name" value="PseudoU_synth_2"/>
    <property type="match status" value="1"/>
</dbReference>
<accession>A0A346XWH7</accession>
<dbReference type="Gene3D" id="3.10.290.10">
    <property type="entry name" value="RNA-binding S4 domain"/>
    <property type="match status" value="1"/>
</dbReference>
<dbReference type="NCBIfam" id="TIGR00093">
    <property type="entry name" value="pseudouridine synthase"/>
    <property type="match status" value="1"/>
</dbReference>
<evidence type="ECO:0000256" key="4">
    <source>
        <dbReference type="ARBA" id="ARBA00023235"/>
    </source>
</evidence>
<dbReference type="GO" id="GO:0003723">
    <property type="term" value="F:RNA binding"/>
    <property type="evidence" value="ECO:0007669"/>
    <property type="project" value="UniProtKB-KW"/>
</dbReference>
<sequence length="248" mass="27181">MPAERLQKVLAHAGQGSRRVCEGLIAEGRISVNGRTATLGDKADPKVDVIAIDGERIHVNTDLVYLLFNKPAGVVTTANDPEGRPTVIDYVPANPRVFPVGRLDQDTTGLLLLTNDGELANRVTHPRYEIEKTYMVQIRGPVSRKHLHQLLNGVELDDGPAKARKANLKIADQTRSLLEIVIAEGRNREVRRMMKAVGLELEQLVRVRIGPIYLGDIGPGKVRPLNGKEVRELYAAVGLDAAPNEETS</sequence>
<dbReference type="InterPro" id="IPR018496">
    <property type="entry name" value="PsdUridine_synth_RsuA/RluB_CS"/>
</dbReference>
<evidence type="ECO:0000259" key="7">
    <source>
        <dbReference type="SMART" id="SM00363"/>
    </source>
</evidence>
<dbReference type="InterPro" id="IPR042092">
    <property type="entry name" value="PsdUridine_s_RsuA/RluB/E/F_cat"/>
</dbReference>
<evidence type="ECO:0000256" key="1">
    <source>
        <dbReference type="ARBA" id="ARBA00000073"/>
    </source>
</evidence>
<dbReference type="CDD" id="cd02870">
    <property type="entry name" value="PseudoU_synth_RsuA_like"/>
    <property type="match status" value="1"/>
</dbReference>
<dbReference type="PROSITE" id="PS50889">
    <property type="entry name" value="S4"/>
    <property type="match status" value="1"/>
</dbReference>
<dbReference type="SMART" id="SM00363">
    <property type="entry name" value="S4"/>
    <property type="match status" value="1"/>
</dbReference>
<dbReference type="InterPro" id="IPR050343">
    <property type="entry name" value="RsuA_PseudoU_synthase"/>
</dbReference>
<keyword evidence="9" id="KW-1185">Reference proteome</keyword>
<dbReference type="FunFam" id="3.10.290.10:FF:000003">
    <property type="entry name" value="Pseudouridine synthase"/>
    <property type="match status" value="1"/>
</dbReference>
<evidence type="ECO:0000256" key="5">
    <source>
        <dbReference type="PROSITE-ProRule" id="PRU00182"/>
    </source>
</evidence>
<dbReference type="FunFam" id="3.30.70.1560:FF:000001">
    <property type="entry name" value="Pseudouridine synthase"/>
    <property type="match status" value="1"/>
</dbReference>
<dbReference type="GO" id="GO:0120159">
    <property type="term" value="F:rRNA pseudouridine synthase activity"/>
    <property type="evidence" value="ECO:0007669"/>
    <property type="project" value="UniProtKB-ARBA"/>
</dbReference>
<evidence type="ECO:0000256" key="6">
    <source>
        <dbReference type="RuleBase" id="RU003887"/>
    </source>
</evidence>
<reference evidence="8 9" key="1">
    <citation type="submission" date="2018-09" db="EMBL/GenBank/DDBJ databases">
        <title>Complete genome sequence of Euzebya sp. DY32-46 isolated from seawater of Pacific Ocean.</title>
        <authorList>
            <person name="Xu L."/>
            <person name="Wu Y.-H."/>
            <person name="Xu X.-W."/>
        </authorList>
    </citation>
    <scope>NUCLEOTIDE SEQUENCE [LARGE SCALE GENOMIC DNA]</scope>
    <source>
        <strain evidence="8 9">DY32-46</strain>
    </source>
</reference>
<dbReference type="InterPro" id="IPR000748">
    <property type="entry name" value="PsdUridine_synth_RsuA/RluB/E/F"/>
</dbReference>
<dbReference type="CDD" id="cd00165">
    <property type="entry name" value="S4"/>
    <property type="match status" value="1"/>
</dbReference>
<dbReference type="GO" id="GO:0000455">
    <property type="term" value="P:enzyme-directed rRNA pseudouridine synthesis"/>
    <property type="evidence" value="ECO:0007669"/>
    <property type="project" value="UniProtKB-ARBA"/>
</dbReference>
<dbReference type="SUPFAM" id="SSF55174">
    <property type="entry name" value="Alpha-L RNA-binding motif"/>
    <property type="match status" value="1"/>
</dbReference>
<keyword evidence="4 6" id="KW-0413">Isomerase</keyword>
<dbReference type="Gene3D" id="3.30.70.1560">
    <property type="entry name" value="Alpha-L RNA-binding motif"/>
    <property type="match status" value="1"/>
</dbReference>
<organism evidence="8 9">
    <name type="scientific">Euzebya pacifica</name>
    <dbReference type="NCBI Taxonomy" id="1608957"/>
    <lineage>
        <taxon>Bacteria</taxon>
        <taxon>Bacillati</taxon>
        <taxon>Actinomycetota</taxon>
        <taxon>Nitriliruptoria</taxon>
        <taxon>Euzebyales</taxon>
    </lineage>
</organism>
<dbReference type="SUPFAM" id="SSF55120">
    <property type="entry name" value="Pseudouridine synthase"/>
    <property type="match status" value="1"/>
</dbReference>
<gene>
    <name evidence="8" type="ORF">DVS28_a1889</name>
</gene>
<dbReference type="Proteomes" id="UP000264006">
    <property type="component" value="Chromosome"/>
</dbReference>
<dbReference type="EC" id="5.4.99.-" evidence="6"/>
<dbReference type="InterPro" id="IPR036986">
    <property type="entry name" value="S4_RNA-bd_sf"/>
</dbReference>
<dbReference type="InterPro" id="IPR002942">
    <property type="entry name" value="S4_RNA-bd"/>
</dbReference>
<evidence type="ECO:0000313" key="9">
    <source>
        <dbReference type="Proteomes" id="UP000264006"/>
    </source>
</evidence>
<dbReference type="Pfam" id="PF01479">
    <property type="entry name" value="S4"/>
    <property type="match status" value="1"/>
</dbReference>
<evidence type="ECO:0000313" key="8">
    <source>
        <dbReference type="EMBL" id="AXV06574.1"/>
    </source>
</evidence>
<dbReference type="InterPro" id="IPR020103">
    <property type="entry name" value="PsdUridine_synth_cat_dom_sf"/>
</dbReference>
<dbReference type="PROSITE" id="PS01149">
    <property type="entry name" value="PSI_RSU"/>
    <property type="match status" value="1"/>
</dbReference>
<name>A0A346XWH7_9ACTN</name>
<dbReference type="GO" id="GO:0005829">
    <property type="term" value="C:cytosol"/>
    <property type="evidence" value="ECO:0007669"/>
    <property type="project" value="UniProtKB-ARBA"/>
</dbReference>
<feature type="domain" description="RNA-binding S4" evidence="7">
    <location>
        <begin position="4"/>
        <end position="72"/>
    </location>
</feature>
<protein>
    <recommendedName>
        <fullName evidence="6">Pseudouridine synthase</fullName>
        <ecNumber evidence="6">5.4.99.-</ecNumber>
    </recommendedName>
</protein>
<dbReference type="RefSeq" id="WP_164710250.1">
    <property type="nucleotide sequence ID" value="NZ_CP031165.1"/>
</dbReference>
<dbReference type="PANTHER" id="PTHR47683:SF3">
    <property type="entry name" value="RIBOSOMAL LARGE SUBUNIT PSEUDOURIDINE SYNTHASE B"/>
    <property type="match status" value="1"/>
</dbReference>
<evidence type="ECO:0000256" key="2">
    <source>
        <dbReference type="ARBA" id="ARBA00008348"/>
    </source>
</evidence>
<dbReference type="Gene3D" id="3.30.70.580">
    <property type="entry name" value="Pseudouridine synthase I, catalytic domain, N-terminal subdomain"/>
    <property type="match status" value="1"/>
</dbReference>
<dbReference type="KEGG" id="euz:DVS28_a1889"/>
<comment type="catalytic activity">
    <reaction evidence="1">
        <text>a uridine in RNA = a pseudouridine in RNA</text>
        <dbReference type="Rhea" id="RHEA:48348"/>
        <dbReference type="Rhea" id="RHEA-COMP:12068"/>
        <dbReference type="Rhea" id="RHEA-COMP:12069"/>
        <dbReference type="ChEBI" id="CHEBI:65314"/>
        <dbReference type="ChEBI" id="CHEBI:65315"/>
    </reaction>
</comment>
<dbReference type="EMBL" id="CP031165">
    <property type="protein sequence ID" value="AXV06574.1"/>
    <property type="molecule type" value="Genomic_DNA"/>
</dbReference>
<comment type="similarity">
    <text evidence="2 6">Belongs to the pseudouridine synthase RsuA family.</text>
</comment>
<dbReference type="InterPro" id="IPR006145">
    <property type="entry name" value="PsdUridine_synth_RsuA/RluA"/>
</dbReference>
<proteinExistence type="inferred from homology"/>
<dbReference type="AlphaFoldDB" id="A0A346XWH7"/>
<dbReference type="InterPro" id="IPR020094">
    <property type="entry name" value="TruA/RsuA/RluB/E/F_N"/>
</dbReference>
<dbReference type="PANTHER" id="PTHR47683">
    <property type="entry name" value="PSEUDOURIDINE SYNTHASE FAMILY PROTEIN-RELATED"/>
    <property type="match status" value="1"/>
</dbReference>
<evidence type="ECO:0000256" key="3">
    <source>
        <dbReference type="ARBA" id="ARBA00022884"/>
    </source>
</evidence>